<proteinExistence type="predicted"/>
<organism evidence="1 2">
    <name type="scientific">Pseudomonas brassicacearum</name>
    <dbReference type="NCBI Taxonomy" id="930166"/>
    <lineage>
        <taxon>Bacteria</taxon>
        <taxon>Pseudomonadati</taxon>
        <taxon>Pseudomonadota</taxon>
        <taxon>Gammaproteobacteria</taxon>
        <taxon>Pseudomonadales</taxon>
        <taxon>Pseudomonadaceae</taxon>
        <taxon>Pseudomonas</taxon>
    </lineage>
</organism>
<comment type="caution">
    <text evidence="1">The sequence shown here is derived from an EMBL/GenBank/DDBJ whole genome shotgun (WGS) entry which is preliminary data.</text>
</comment>
<name>A0A423GII7_9PSED</name>
<evidence type="ECO:0000313" key="2">
    <source>
        <dbReference type="Proteomes" id="UP000284684"/>
    </source>
</evidence>
<reference evidence="1 2" key="1">
    <citation type="submission" date="2016-10" db="EMBL/GenBank/DDBJ databases">
        <title>Comparative genome analysis of multiple Pseudomonas spp. focuses on biocontrol and plant growth promoting traits.</title>
        <authorList>
            <person name="Tao X.-Y."/>
            <person name="Taylor C.G."/>
        </authorList>
    </citation>
    <scope>NUCLEOTIDE SEQUENCE [LARGE SCALE GENOMIC DNA]</scope>
    <source>
        <strain evidence="1 2">37D10</strain>
    </source>
</reference>
<dbReference type="EMBL" id="MOBI01000044">
    <property type="protein sequence ID" value="ROM89382.1"/>
    <property type="molecule type" value="Genomic_DNA"/>
</dbReference>
<protein>
    <submittedName>
        <fullName evidence="1">Uncharacterized protein</fullName>
    </submittedName>
</protein>
<evidence type="ECO:0000313" key="1">
    <source>
        <dbReference type="EMBL" id="ROM89382.1"/>
    </source>
</evidence>
<sequence>MGARLTSRFVGQTLLHIRPLAICRDYLSASGVTEIIILCDQTEIIGEILAILAEQMLSSPLLLEVSQCLEEAILTQVQFIALPIMGSAIAPVCLQGAELMPASIQAGGATAYVAHDVSNGLDFDSSSYFHR</sequence>
<gene>
    <name evidence="1" type="ORF">BK658_28115</name>
</gene>
<dbReference type="AlphaFoldDB" id="A0A423GII7"/>
<dbReference type="Proteomes" id="UP000284684">
    <property type="component" value="Unassembled WGS sequence"/>
</dbReference>
<accession>A0A423GII7</accession>